<accession>A0A379AY09</accession>
<reference evidence="2 4" key="2">
    <citation type="submission" date="2019-03" db="EMBL/GenBank/DDBJ databases">
        <title>Genomic Encyclopedia of Type Strains, Phase IV (KMG-IV): sequencing the most valuable type-strain genomes for metagenomic binning, comparative biology and taxonomic classification.</title>
        <authorList>
            <person name="Goeker M."/>
        </authorList>
    </citation>
    <scope>NUCLEOTIDE SEQUENCE [LARGE SCALE GENOMIC DNA]</scope>
    <source>
        <strain evidence="2 4">DSM 17481</strain>
    </source>
</reference>
<dbReference type="AlphaFoldDB" id="A0A379AY09"/>
<dbReference type="EMBL" id="UGSQ01000003">
    <property type="protein sequence ID" value="SUB27118.1"/>
    <property type="molecule type" value="Genomic_DNA"/>
</dbReference>
<dbReference type="Proteomes" id="UP000255113">
    <property type="component" value="Unassembled WGS sequence"/>
</dbReference>
<sequence>MRAELKFIDFNGNIATKEDAQLLMCNPEYYLPLCLAIGEKDVDGSDYFYVDVYSLEYIEKKKVFLGSKSIVCSLDDFDELENQIREIISSIEGNFWEDILKILRELFRWEYEDHKFLEMP</sequence>
<gene>
    <name evidence="2" type="ORF">EV689_106128</name>
    <name evidence="1" type="ORF">NCTC11188_01481</name>
</gene>
<proteinExistence type="predicted"/>
<dbReference type="RefSeq" id="WP_103854169.1">
    <property type="nucleotide sequence ID" value="NZ_JBMMEU010000007.1"/>
</dbReference>
<reference evidence="1 3" key="1">
    <citation type="submission" date="2018-06" db="EMBL/GenBank/DDBJ databases">
        <authorList>
            <consortium name="Pathogen Informatics"/>
            <person name="Doyle S."/>
        </authorList>
    </citation>
    <scope>NUCLEOTIDE SEQUENCE [LARGE SCALE GENOMIC DNA]</scope>
    <source>
        <strain evidence="1 3">NCTC11188</strain>
    </source>
</reference>
<dbReference type="Proteomes" id="UP000294683">
    <property type="component" value="Unassembled WGS sequence"/>
</dbReference>
<keyword evidence="4" id="KW-1185">Reference proteome</keyword>
<organism evidence="1 3">
    <name type="scientific">Avibacterium gallinarum</name>
    <name type="common">Pasteurella gallinarum</name>
    <dbReference type="NCBI Taxonomy" id="755"/>
    <lineage>
        <taxon>Bacteria</taxon>
        <taxon>Pseudomonadati</taxon>
        <taxon>Pseudomonadota</taxon>
        <taxon>Gammaproteobacteria</taxon>
        <taxon>Pasteurellales</taxon>
        <taxon>Pasteurellaceae</taxon>
        <taxon>Avibacterium</taxon>
    </lineage>
</organism>
<dbReference type="EMBL" id="SNXJ01000006">
    <property type="protein sequence ID" value="TDP28352.1"/>
    <property type="molecule type" value="Genomic_DNA"/>
</dbReference>
<dbReference type="InterPro" id="IPR028964">
    <property type="entry name" value="Imm8"/>
</dbReference>
<protein>
    <submittedName>
        <fullName evidence="2">Immunity protein 8 of polymorphic toxin system</fullName>
    </submittedName>
</protein>
<evidence type="ECO:0000313" key="4">
    <source>
        <dbReference type="Proteomes" id="UP000294683"/>
    </source>
</evidence>
<evidence type="ECO:0000313" key="2">
    <source>
        <dbReference type="EMBL" id="TDP28352.1"/>
    </source>
</evidence>
<evidence type="ECO:0000313" key="3">
    <source>
        <dbReference type="Proteomes" id="UP000255113"/>
    </source>
</evidence>
<name>A0A379AY09_AVIGA</name>
<dbReference type="Pfam" id="PF15586">
    <property type="entry name" value="Imm8"/>
    <property type="match status" value="1"/>
</dbReference>
<evidence type="ECO:0000313" key="1">
    <source>
        <dbReference type="EMBL" id="SUB27118.1"/>
    </source>
</evidence>